<dbReference type="InterPro" id="IPR010445">
    <property type="entry name" value="LapA_dom"/>
</dbReference>
<organism evidence="7 8">
    <name type="scientific">Pradoshia eiseniae</name>
    <dbReference type="NCBI Taxonomy" id="2064768"/>
    <lineage>
        <taxon>Bacteria</taxon>
        <taxon>Bacillati</taxon>
        <taxon>Bacillota</taxon>
        <taxon>Bacilli</taxon>
        <taxon>Bacillales</taxon>
        <taxon>Bacillaceae</taxon>
        <taxon>Pradoshia</taxon>
    </lineage>
</organism>
<reference evidence="7 8" key="1">
    <citation type="submission" date="2017-12" db="EMBL/GenBank/DDBJ databases">
        <title>Taxonomic description and draft genome of Pradoshia cofamensis Gen. nov., sp. nov., a thermotolerant bacillale isolated from anterior gut of earthworm Eisenia fetida.</title>
        <authorList>
            <person name="Saha T."/>
            <person name="Chakraborty R."/>
        </authorList>
    </citation>
    <scope>NUCLEOTIDE SEQUENCE [LARGE SCALE GENOMIC DNA]</scope>
    <source>
        <strain evidence="7 8">EAG3</strain>
    </source>
</reference>
<dbReference type="PANTHER" id="PTHR41335">
    <property type="entry name" value="MEMBRANE PROTEIN-RELATED"/>
    <property type="match status" value="1"/>
</dbReference>
<keyword evidence="4 5" id="KW-0472">Membrane</keyword>
<evidence type="ECO:0000256" key="5">
    <source>
        <dbReference type="SAM" id="Phobius"/>
    </source>
</evidence>
<name>A0A2S7N2T4_9BACI</name>
<evidence type="ECO:0000259" key="6">
    <source>
        <dbReference type="Pfam" id="PF06305"/>
    </source>
</evidence>
<evidence type="ECO:0000256" key="1">
    <source>
        <dbReference type="ARBA" id="ARBA00022475"/>
    </source>
</evidence>
<feature type="transmembrane region" description="Helical" evidence="5">
    <location>
        <begin position="38"/>
        <end position="63"/>
    </location>
</feature>
<keyword evidence="2 5" id="KW-0812">Transmembrane</keyword>
<proteinExistence type="predicted"/>
<dbReference type="EMBL" id="PKOZ01000001">
    <property type="protein sequence ID" value="PQD96392.1"/>
    <property type="molecule type" value="Genomic_DNA"/>
</dbReference>
<evidence type="ECO:0000256" key="3">
    <source>
        <dbReference type="ARBA" id="ARBA00022989"/>
    </source>
</evidence>
<evidence type="ECO:0000256" key="2">
    <source>
        <dbReference type="ARBA" id="ARBA00022692"/>
    </source>
</evidence>
<dbReference type="AlphaFoldDB" id="A0A2S7N2T4"/>
<feature type="transmembrane region" description="Helical" evidence="5">
    <location>
        <begin position="7"/>
        <end position="26"/>
    </location>
</feature>
<dbReference type="PANTHER" id="PTHR41335:SF1">
    <property type="entry name" value="MEMBRANE PROTEIN"/>
    <property type="match status" value="1"/>
</dbReference>
<dbReference type="Pfam" id="PF06305">
    <property type="entry name" value="LapA_dom"/>
    <property type="match status" value="1"/>
</dbReference>
<keyword evidence="8" id="KW-1185">Reference proteome</keyword>
<dbReference type="GO" id="GO:0005886">
    <property type="term" value="C:plasma membrane"/>
    <property type="evidence" value="ECO:0007669"/>
    <property type="project" value="InterPro"/>
</dbReference>
<feature type="domain" description="Lipopolysaccharide assembly protein A" evidence="6">
    <location>
        <begin position="25"/>
        <end position="78"/>
    </location>
</feature>
<keyword evidence="3 5" id="KW-1133">Transmembrane helix</keyword>
<sequence>MRKLQWFVILGIVFTVIVAVFAVANVEDVAVNYVFGTAHWPLILVILGSVVMGGAIVGSALAVRILHLTKELKKHGKEPVREEGQYD</sequence>
<keyword evidence="1" id="KW-1003">Cell membrane</keyword>
<dbReference type="Proteomes" id="UP000239663">
    <property type="component" value="Unassembled WGS sequence"/>
</dbReference>
<dbReference type="OrthoDB" id="2990728at2"/>
<evidence type="ECO:0000313" key="7">
    <source>
        <dbReference type="EMBL" id="PQD96392.1"/>
    </source>
</evidence>
<evidence type="ECO:0000313" key="8">
    <source>
        <dbReference type="Proteomes" id="UP000239663"/>
    </source>
</evidence>
<protein>
    <submittedName>
        <fullName evidence="7">DUF1049 domain-containing protein</fullName>
    </submittedName>
</protein>
<evidence type="ECO:0000256" key="4">
    <source>
        <dbReference type="ARBA" id="ARBA00023136"/>
    </source>
</evidence>
<gene>
    <name evidence="7" type="ORF">CYL18_00380</name>
</gene>
<comment type="caution">
    <text evidence="7">The sequence shown here is derived from an EMBL/GenBank/DDBJ whole genome shotgun (WGS) entry which is preliminary data.</text>
</comment>
<dbReference type="RefSeq" id="WP_104847492.1">
    <property type="nucleotide sequence ID" value="NZ_PKOZ01000001.1"/>
</dbReference>
<accession>A0A2S7N2T4</accession>